<evidence type="ECO:0000313" key="2">
    <source>
        <dbReference type="Proteomes" id="UP000578030"/>
    </source>
</evidence>
<proteinExistence type="predicted"/>
<reference evidence="1 2" key="1">
    <citation type="submission" date="2020-04" db="EMBL/GenBank/DDBJ databases">
        <title>Description of novel Gluconacetobacter.</title>
        <authorList>
            <person name="Sombolestani A."/>
        </authorList>
    </citation>
    <scope>NUCLEOTIDE SEQUENCE [LARGE SCALE GENOMIC DNA]</scope>
    <source>
        <strain evidence="1 2">LMG 27802</strain>
    </source>
</reference>
<dbReference type="Pfam" id="PF09898">
    <property type="entry name" value="DUF2125"/>
    <property type="match status" value="1"/>
</dbReference>
<dbReference type="EMBL" id="JABEQM010000001">
    <property type="protein sequence ID" value="MBB2200295.1"/>
    <property type="molecule type" value="Genomic_DNA"/>
</dbReference>
<sequence length="384" mass="40235">MFLPLPPSLLLRHARWVRALGLALLCLAAMDGLAWLAAQRLLDDTLLGWTHDLAARGWTIQPGVRRRGGSLLTARITLVSPRLLGRIATPTDGARTALWGGDRLTLSLSMLHPRSLRIRPDGAQVLRLSDPSRPGSDLALRWQGQNVLAWLPLGMVPGGQSGRIAWSATQMDLQILGSGGQDTAFRVRDLTGHGLWDDAAGPQASRLALSATCARIDLPLSWPMPSALPHARSIRDAGLVVAIPGTPDSGAAAGSTTVLVQDVHAGWSTLALQGVGRAGFPPGGTADGDFTLSVEGVGRTIHTLEQAGSLSPYIGRMVAAIDRWAATGPMAGPSTSPDAPALTDRRIDLPLRLRGGMLLIGTVPVVPLAIGGFPPAFGPPAPHP</sequence>
<organism evidence="1 2">
    <name type="scientific">Gluconacetobacter tumulisoli</name>
    <dbReference type="NCBI Taxonomy" id="1286189"/>
    <lineage>
        <taxon>Bacteria</taxon>
        <taxon>Pseudomonadati</taxon>
        <taxon>Pseudomonadota</taxon>
        <taxon>Alphaproteobacteria</taxon>
        <taxon>Acetobacterales</taxon>
        <taxon>Acetobacteraceae</taxon>
        <taxon>Gluconacetobacter</taxon>
    </lineage>
</organism>
<protein>
    <submittedName>
        <fullName evidence="1">DUF2125 domain-containing protein</fullName>
    </submittedName>
</protein>
<dbReference type="AlphaFoldDB" id="A0A7W4K4Y6"/>
<comment type="caution">
    <text evidence="1">The sequence shown here is derived from an EMBL/GenBank/DDBJ whole genome shotgun (WGS) entry which is preliminary data.</text>
</comment>
<dbReference type="Proteomes" id="UP000578030">
    <property type="component" value="Unassembled WGS sequence"/>
</dbReference>
<name>A0A7W4K4Y6_9PROT</name>
<dbReference type="InterPro" id="IPR018666">
    <property type="entry name" value="DUF2125"/>
</dbReference>
<accession>A0A7W4K4Y6</accession>
<keyword evidence="2" id="KW-1185">Reference proteome</keyword>
<gene>
    <name evidence="1" type="ORF">HLH28_01645</name>
</gene>
<evidence type="ECO:0000313" key="1">
    <source>
        <dbReference type="EMBL" id="MBB2200295.1"/>
    </source>
</evidence>